<evidence type="ECO:0000313" key="3">
    <source>
        <dbReference type="EMBL" id="CAD5118543.1"/>
    </source>
</evidence>
<dbReference type="InterPro" id="IPR011992">
    <property type="entry name" value="EF-hand-dom_pair"/>
</dbReference>
<reference evidence="3 4" key="1">
    <citation type="submission" date="2020-08" db="EMBL/GenBank/DDBJ databases">
        <authorList>
            <person name="Hejnol A."/>
        </authorList>
    </citation>
    <scope>NUCLEOTIDE SEQUENCE [LARGE SCALE GENOMIC DNA]</scope>
</reference>
<dbReference type="Proteomes" id="UP000549394">
    <property type="component" value="Unassembled WGS sequence"/>
</dbReference>
<evidence type="ECO:0000313" key="4">
    <source>
        <dbReference type="Proteomes" id="UP000549394"/>
    </source>
</evidence>
<feature type="domain" description="EF-hand" evidence="2">
    <location>
        <begin position="48"/>
        <end position="82"/>
    </location>
</feature>
<dbReference type="EMBL" id="CAJFCJ010000009">
    <property type="protein sequence ID" value="CAD5118543.1"/>
    <property type="molecule type" value="Genomic_DNA"/>
</dbReference>
<proteinExistence type="predicted"/>
<keyword evidence="1" id="KW-0106">Calcium</keyword>
<organism evidence="3 4">
    <name type="scientific">Dimorphilus gyrociliatus</name>
    <dbReference type="NCBI Taxonomy" id="2664684"/>
    <lineage>
        <taxon>Eukaryota</taxon>
        <taxon>Metazoa</taxon>
        <taxon>Spiralia</taxon>
        <taxon>Lophotrochozoa</taxon>
        <taxon>Annelida</taxon>
        <taxon>Polychaeta</taxon>
        <taxon>Polychaeta incertae sedis</taxon>
        <taxon>Dinophilidae</taxon>
        <taxon>Dimorphilus</taxon>
    </lineage>
</organism>
<dbReference type="PROSITE" id="PS50222">
    <property type="entry name" value="EF_HAND_2"/>
    <property type="match status" value="2"/>
</dbReference>
<protein>
    <submittedName>
        <fullName evidence="3">DgyrCDS7231</fullName>
    </submittedName>
</protein>
<name>A0A7I8VQH8_9ANNE</name>
<accession>A0A7I8VQH8</accession>
<feature type="domain" description="EF-hand" evidence="2">
    <location>
        <begin position="3"/>
        <end position="38"/>
    </location>
</feature>
<dbReference type="AlphaFoldDB" id="A0A7I8VQH8"/>
<dbReference type="InterPro" id="IPR018247">
    <property type="entry name" value="EF_Hand_1_Ca_BS"/>
</dbReference>
<dbReference type="SMART" id="SM00054">
    <property type="entry name" value="EFh"/>
    <property type="match status" value="2"/>
</dbReference>
<gene>
    <name evidence="3" type="ORF">DGYR_LOCUS6901</name>
</gene>
<comment type="caution">
    <text evidence="3">The sequence shown here is derived from an EMBL/GenBank/DDBJ whole genome shotgun (WGS) entry which is preliminary data.</text>
</comment>
<dbReference type="OrthoDB" id="293868at2759"/>
<dbReference type="InterPro" id="IPR002048">
    <property type="entry name" value="EF_hand_dom"/>
</dbReference>
<sequence length="82" mass="9521">MTLSDEELTNIFYQLDTDKSGLVDRKEIRVMVEKIVNQHRDKLGSEANIQAQIEFLMGKFDVNQDGQITLKEFIEAYRGAKR</sequence>
<dbReference type="Pfam" id="PF13499">
    <property type="entry name" value="EF-hand_7"/>
    <property type="match status" value="1"/>
</dbReference>
<evidence type="ECO:0000259" key="2">
    <source>
        <dbReference type="PROSITE" id="PS50222"/>
    </source>
</evidence>
<dbReference type="PROSITE" id="PS00018">
    <property type="entry name" value="EF_HAND_1"/>
    <property type="match status" value="2"/>
</dbReference>
<dbReference type="GO" id="GO:0005509">
    <property type="term" value="F:calcium ion binding"/>
    <property type="evidence" value="ECO:0007669"/>
    <property type="project" value="InterPro"/>
</dbReference>
<keyword evidence="4" id="KW-1185">Reference proteome</keyword>
<evidence type="ECO:0000256" key="1">
    <source>
        <dbReference type="ARBA" id="ARBA00022837"/>
    </source>
</evidence>
<dbReference type="Gene3D" id="1.10.238.10">
    <property type="entry name" value="EF-hand"/>
    <property type="match status" value="1"/>
</dbReference>
<dbReference type="SUPFAM" id="SSF47473">
    <property type="entry name" value="EF-hand"/>
    <property type="match status" value="1"/>
</dbReference>